<organism evidence="1">
    <name type="scientific">Anguilla anguilla</name>
    <name type="common">European freshwater eel</name>
    <name type="synonym">Muraena anguilla</name>
    <dbReference type="NCBI Taxonomy" id="7936"/>
    <lineage>
        <taxon>Eukaryota</taxon>
        <taxon>Metazoa</taxon>
        <taxon>Chordata</taxon>
        <taxon>Craniata</taxon>
        <taxon>Vertebrata</taxon>
        <taxon>Euteleostomi</taxon>
        <taxon>Actinopterygii</taxon>
        <taxon>Neopterygii</taxon>
        <taxon>Teleostei</taxon>
        <taxon>Anguilliformes</taxon>
        <taxon>Anguillidae</taxon>
        <taxon>Anguilla</taxon>
    </lineage>
</organism>
<reference evidence="1" key="2">
    <citation type="journal article" date="2015" name="Fish Shellfish Immunol.">
        <title>Early steps in the European eel (Anguilla anguilla)-Vibrio vulnificus interaction in the gills: Role of the RtxA13 toxin.</title>
        <authorList>
            <person name="Callol A."/>
            <person name="Pajuelo D."/>
            <person name="Ebbesson L."/>
            <person name="Teles M."/>
            <person name="MacKenzie S."/>
            <person name="Amaro C."/>
        </authorList>
    </citation>
    <scope>NUCLEOTIDE SEQUENCE</scope>
</reference>
<reference evidence="1" key="1">
    <citation type="submission" date="2014-11" db="EMBL/GenBank/DDBJ databases">
        <authorList>
            <person name="Amaro Gonzalez C."/>
        </authorList>
    </citation>
    <scope>NUCLEOTIDE SEQUENCE</scope>
</reference>
<accession>A0A0E9SLV8</accession>
<dbReference type="AlphaFoldDB" id="A0A0E9SLV8"/>
<protein>
    <submittedName>
        <fullName evidence="1">Uncharacterized protein</fullName>
    </submittedName>
</protein>
<sequence length="97" mass="10867">MARLRSQVSKTIIHFSRKPEKGIKRQKYSMLGKTLGNSGLQSAMRGYNTTVNVPPALDTPQPQKTSSISKMNASKDFKCMLARGTAQYKDHVMTEFD</sequence>
<evidence type="ECO:0000313" key="1">
    <source>
        <dbReference type="EMBL" id="JAH41503.1"/>
    </source>
</evidence>
<name>A0A0E9SLV8_ANGAN</name>
<dbReference type="EMBL" id="GBXM01067074">
    <property type="protein sequence ID" value="JAH41503.1"/>
    <property type="molecule type" value="Transcribed_RNA"/>
</dbReference>
<proteinExistence type="predicted"/>